<reference evidence="2 3" key="1">
    <citation type="submission" date="2016-10" db="EMBL/GenBank/DDBJ databases">
        <authorList>
            <person name="de Groot N.N."/>
        </authorList>
    </citation>
    <scope>NUCLEOTIDE SEQUENCE [LARGE SCALE GENOMIC DNA]</scope>
    <source>
        <strain evidence="2 3">DSM 19938</strain>
    </source>
</reference>
<keyword evidence="1" id="KW-0812">Transmembrane</keyword>
<gene>
    <name evidence="2" type="ORF">SAMN04487995_2486</name>
</gene>
<evidence type="ECO:0000313" key="3">
    <source>
        <dbReference type="Proteomes" id="UP000199532"/>
    </source>
</evidence>
<organism evidence="2 3">
    <name type="scientific">Dyadobacter koreensis</name>
    <dbReference type="NCBI Taxonomy" id="408657"/>
    <lineage>
        <taxon>Bacteria</taxon>
        <taxon>Pseudomonadati</taxon>
        <taxon>Bacteroidota</taxon>
        <taxon>Cytophagia</taxon>
        <taxon>Cytophagales</taxon>
        <taxon>Spirosomataceae</taxon>
        <taxon>Dyadobacter</taxon>
    </lineage>
</organism>
<name>A0A1H6U671_9BACT</name>
<feature type="transmembrane region" description="Helical" evidence="1">
    <location>
        <begin position="5"/>
        <end position="22"/>
    </location>
</feature>
<proteinExistence type="predicted"/>
<feature type="transmembrane region" description="Helical" evidence="1">
    <location>
        <begin position="42"/>
        <end position="58"/>
    </location>
</feature>
<evidence type="ECO:0000256" key="1">
    <source>
        <dbReference type="SAM" id="Phobius"/>
    </source>
</evidence>
<protein>
    <submittedName>
        <fullName evidence="2">Uncharacterized protein</fullName>
    </submittedName>
</protein>
<dbReference type="AlphaFoldDB" id="A0A1H6U671"/>
<evidence type="ECO:0000313" key="2">
    <source>
        <dbReference type="EMBL" id="SEI85107.1"/>
    </source>
</evidence>
<keyword evidence="3" id="KW-1185">Reference proteome</keyword>
<sequence length="66" mass="7264">MRTITGKLLSIILVIFGVYLLLESKLVSDNIAAFHGSHLEEIALGFLGGLITIFLLNRNPQRKVGK</sequence>
<keyword evidence="1" id="KW-1133">Transmembrane helix</keyword>
<dbReference type="Proteomes" id="UP000199532">
    <property type="component" value="Unassembled WGS sequence"/>
</dbReference>
<keyword evidence="1" id="KW-0472">Membrane</keyword>
<accession>A0A1H6U671</accession>
<dbReference type="EMBL" id="FNXY01000003">
    <property type="protein sequence ID" value="SEI85107.1"/>
    <property type="molecule type" value="Genomic_DNA"/>
</dbReference>
<dbReference type="RefSeq" id="WP_090335444.1">
    <property type="nucleotide sequence ID" value="NZ_FNXY01000003.1"/>
</dbReference>